<gene>
    <name evidence="6" type="ORF">H8B21_10615</name>
</gene>
<dbReference type="PRINTS" id="PR00038">
    <property type="entry name" value="HTHLUXR"/>
</dbReference>
<dbReference type="InterPro" id="IPR036388">
    <property type="entry name" value="WH-like_DNA-bd_sf"/>
</dbReference>
<evidence type="ECO:0000259" key="5">
    <source>
        <dbReference type="SMART" id="SM00421"/>
    </source>
</evidence>
<dbReference type="Pfam" id="PF08281">
    <property type="entry name" value="Sigma70_r4_2"/>
    <property type="match status" value="1"/>
</dbReference>
<dbReference type="Gene3D" id="1.10.1740.10">
    <property type="match status" value="1"/>
</dbReference>
<organism evidence="6 7">
    <name type="scientific">Sphingobacterium chuzhouense</name>
    <dbReference type="NCBI Taxonomy" id="1742264"/>
    <lineage>
        <taxon>Bacteria</taxon>
        <taxon>Pseudomonadati</taxon>
        <taxon>Bacteroidota</taxon>
        <taxon>Sphingobacteriia</taxon>
        <taxon>Sphingobacteriales</taxon>
        <taxon>Sphingobacteriaceae</taxon>
        <taxon>Sphingobacterium</taxon>
    </lineage>
</organism>
<dbReference type="NCBIfam" id="TIGR02985">
    <property type="entry name" value="Sig70_bacteroi1"/>
    <property type="match status" value="1"/>
</dbReference>
<dbReference type="CDD" id="cd06171">
    <property type="entry name" value="Sigma70_r4"/>
    <property type="match status" value="1"/>
</dbReference>
<evidence type="ECO:0000256" key="4">
    <source>
        <dbReference type="ARBA" id="ARBA00023163"/>
    </source>
</evidence>
<dbReference type="InterPro" id="IPR014327">
    <property type="entry name" value="RNA_pol_sigma70_bacteroid"/>
</dbReference>
<dbReference type="PANTHER" id="PTHR43133">
    <property type="entry name" value="RNA POLYMERASE ECF-TYPE SIGMA FACTO"/>
    <property type="match status" value="1"/>
</dbReference>
<dbReference type="SMART" id="SM00421">
    <property type="entry name" value="HTH_LUXR"/>
    <property type="match status" value="1"/>
</dbReference>
<dbReference type="Pfam" id="PF04542">
    <property type="entry name" value="Sigma70_r2"/>
    <property type="match status" value="1"/>
</dbReference>
<dbReference type="Proteomes" id="UP000651112">
    <property type="component" value="Unassembled WGS sequence"/>
</dbReference>
<feature type="domain" description="HTH luxR-type" evidence="5">
    <location>
        <begin position="129"/>
        <end position="185"/>
    </location>
</feature>
<dbReference type="SUPFAM" id="SSF88659">
    <property type="entry name" value="Sigma3 and sigma4 domains of RNA polymerase sigma factors"/>
    <property type="match status" value="1"/>
</dbReference>
<dbReference type="EMBL" id="JACNYL010000002">
    <property type="protein sequence ID" value="MBD1422022.1"/>
    <property type="molecule type" value="Genomic_DNA"/>
</dbReference>
<dbReference type="NCBIfam" id="TIGR02937">
    <property type="entry name" value="sigma70-ECF"/>
    <property type="match status" value="1"/>
</dbReference>
<accession>A0ABR7XS77</accession>
<dbReference type="Gene3D" id="1.10.10.10">
    <property type="entry name" value="Winged helix-like DNA-binding domain superfamily/Winged helix DNA-binding domain"/>
    <property type="match status" value="1"/>
</dbReference>
<protein>
    <submittedName>
        <fullName evidence="6">RNA polymerase sigma-70 factor</fullName>
    </submittedName>
</protein>
<evidence type="ECO:0000313" key="6">
    <source>
        <dbReference type="EMBL" id="MBD1422022.1"/>
    </source>
</evidence>
<dbReference type="InterPro" id="IPR013249">
    <property type="entry name" value="RNA_pol_sigma70_r4_t2"/>
</dbReference>
<proteinExistence type="inferred from homology"/>
<evidence type="ECO:0000313" key="7">
    <source>
        <dbReference type="Proteomes" id="UP000651112"/>
    </source>
</evidence>
<dbReference type="InterPro" id="IPR000792">
    <property type="entry name" value="Tscrpt_reg_LuxR_C"/>
</dbReference>
<dbReference type="RefSeq" id="WP_190313719.1">
    <property type="nucleotide sequence ID" value="NZ_JACNYL010000002.1"/>
</dbReference>
<dbReference type="InterPro" id="IPR007627">
    <property type="entry name" value="RNA_pol_sigma70_r2"/>
</dbReference>
<dbReference type="InterPro" id="IPR039425">
    <property type="entry name" value="RNA_pol_sigma-70-like"/>
</dbReference>
<dbReference type="PANTHER" id="PTHR43133:SF46">
    <property type="entry name" value="RNA POLYMERASE SIGMA-70 FACTOR ECF SUBFAMILY"/>
    <property type="match status" value="1"/>
</dbReference>
<name>A0ABR7XS77_9SPHI</name>
<dbReference type="InterPro" id="IPR013324">
    <property type="entry name" value="RNA_pol_sigma_r3/r4-like"/>
</dbReference>
<comment type="caution">
    <text evidence="6">The sequence shown here is derived from an EMBL/GenBank/DDBJ whole genome shotgun (WGS) entry which is preliminary data.</text>
</comment>
<reference evidence="6 7" key="1">
    <citation type="submission" date="2020-08" db="EMBL/GenBank/DDBJ databases">
        <title>Sphingobacterium sp. DN00404 isolated from aquaculture water.</title>
        <authorList>
            <person name="Zhang M."/>
        </authorList>
    </citation>
    <scope>NUCLEOTIDE SEQUENCE [LARGE SCALE GENOMIC DNA]</scope>
    <source>
        <strain evidence="6 7">KCTC 42746</strain>
    </source>
</reference>
<sequence length="187" mass="22156">MSLLQQMSDEKLLSLLKNSDEAAFTVIYDRYWQKLYTLAMYKVNSLETAEEIVQDIFFSLWLRRETLQIQVSLASYLVISVKYRVIKVLDKHYKQKSYINTLLQSNIADNSTQEHIFFNELKEQLDKYTLELPEKCRLVFQLSREKGHSQKQIADELQISEKTVEAHLSKALKHLRSRLAHFFHLLL</sequence>
<dbReference type="InterPro" id="IPR014284">
    <property type="entry name" value="RNA_pol_sigma-70_dom"/>
</dbReference>
<evidence type="ECO:0000256" key="1">
    <source>
        <dbReference type="ARBA" id="ARBA00010641"/>
    </source>
</evidence>
<comment type="similarity">
    <text evidence="1">Belongs to the sigma-70 factor family. ECF subfamily.</text>
</comment>
<evidence type="ECO:0000256" key="2">
    <source>
        <dbReference type="ARBA" id="ARBA00023015"/>
    </source>
</evidence>
<keyword evidence="2" id="KW-0805">Transcription regulation</keyword>
<dbReference type="SUPFAM" id="SSF88946">
    <property type="entry name" value="Sigma2 domain of RNA polymerase sigma factors"/>
    <property type="match status" value="1"/>
</dbReference>
<keyword evidence="4" id="KW-0804">Transcription</keyword>
<dbReference type="InterPro" id="IPR013325">
    <property type="entry name" value="RNA_pol_sigma_r2"/>
</dbReference>
<keyword evidence="3" id="KW-0731">Sigma factor</keyword>
<keyword evidence="7" id="KW-1185">Reference proteome</keyword>
<evidence type="ECO:0000256" key="3">
    <source>
        <dbReference type="ARBA" id="ARBA00023082"/>
    </source>
</evidence>